<feature type="domain" description="Carboxyltransferase" evidence="4">
    <location>
        <begin position="6"/>
        <end position="229"/>
    </location>
</feature>
<gene>
    <name evidence="5" type="ORF">ATL39_2709</name>
</gene>
<name>A0A419V055_9BACL</name>
<dbReference type="OrthoDB" id="9778567at2"/>
<keyword evidence="1" id="KW-0547">Nucleotide-binding</keyword>
<evidence type="ECO:0000256" key="1">
    <source>
        <dbReference type="ARBA" id="ARBA00022741"/>
    </source>
</evidence>
<dbReference type="GO" id="GO:0016787">
    <property type="term" value="F:hydrolase activity"/>
    <property type="evidence" value="ECO:0007669"/>
    <property type="project" value="UniProtKB-KW"/>
</dbReference>
<keyword evidence="6" id="KW-1185">Reference proteome</keyword>
<evidence type="ECO:0000256" key="3">
    <source>
        <dbReference type="ARBA" id="ARBA00022840"/>
    </source>
</evidence>
<dbReference type="RefSeq" id="WP_120193853.1">
    <property type="nucleotide sequence ID" value="NZ_RAPK01000010.1"/>
</dbReference>
<dbReference type="InterPro" id="IPR029000">
    <property type="entry name" value="Cyclophilin-like_dom_sf"/>
</dbReference>
<evidence type="ECO:0000313" key="6">
    <source>
        <dbReference type="Proteomes" id="UP000285120"/>
    </source>
</evidence>
<keyword evidence="3" id="KW-0067">ATP-binding</keyword>
<dbReference type="SMART" id="SM00796">
    <property type="entry name" value="AHS1"/>
    <property type="match status" value="1"/>
</dbReference>
<dbReference type="SUPFAM" id="SSF50891">
    <property type="entry name" value="Cyclophilin-like"/>
    <property type="match status" value="1"/>
</dbReference>
<dbReference type="SUPFAM" id="SSF160467">
    <property type="entry name" value="PH0987 N-terminal domain-like"/>
    <property type="match status" value="1"/>
</dbReference>
<dbReference type="Gene3D" id="2.40.100.10">
    <property type="entry name" value="Cyclophilin-like"/>
    <property type="match status" value="1"/>
</dbReference>
<proteinExistence type="predicted"/>
<dbReference type="PANTHER" id="PTHR34698:SF2">
    <property type="entry name" value="5-OXOPROLINASE SUBUNIT B"/>
    <property type="match status" value="1"/>
</dbReference>
<reference evidence="5 6" key="1">
    <citation type="submission" date="2018-09" db="EMBL/GenBank/DDBJ databases">
        <title>Genomic Encyclopedia of Archaeal and Bacterial Type Strains, Phase II (KMG-II): from individual species to whole genera.</title>
        <authorList>
            <person name="Goeker M."/>
        </authorList>
    </citation>
    <scope>NUCLEOTIDE SEQUENCE [LARGE SCALE GENOMIC DNA]</scope>
    <source>
        <strain evidence="5 6">DSM 17008</strain>
    </source>
</reference>
<dbReference type="Gene3D" id="3.30.1360.40">
    <property type="match status" value="1"/>
</dbReference>
<protein>
    <submittedName>
        <fullName evidence="5">Urea carboxylase</fullName>
    </submittedName>
</protein>
<accession>A0A419V055</accession>
<dbReference type="Proteomes" id="UP000285120">
    <property type="component" value="Unassembled WGS sequence"/>
</dbReference>
<dbReference type="PANTHER" id="PTHR34698">
    <property type="entry name" value="5-OXOPROLINASE SUBUNIT B"/>
    <property type="match status" value="1"/>
</dbReference>
<dbReference type="AlphaFoldDB" id="A0A419V055"/>
<dbReference type="GO" id="GO:0005524">
    <property type="term" value="F:ATP binding"/>
    <property type="evidence" value="ECO:0007669"/>
    <property type="project" value="UniProtKB-KW"/>
</dbReference>
<sequence length="295" mass="33697">MTDFTTRYSYGGDEFIFVELSEEMTLEVNFQAMAITKKLREQQMPGILDICPSNASYMVRYNPDVLPAAELIDELKRLESSAQNLDDIVINSRLVDVPVLFEDPWTHDAVMQFRDRHQDPESTDLEYAARINGYESKEAFIEAVTGSPFLVSMIGFVPGLPFCFQIVPREKQIEVPKYVRPRTFTPERCFGFGGGFSVVYPVQGAGGYQMFGISASPVFDKEQKLPDFQDSIVFPRQGDIFRYRGITREEYDDVRADVEAGTFAYHKKDFTFRPDDVLKDPAGFSEMVLGRLYHD</sequence>
<organism evidence="5 6">
    <name type="scientific">Sinobaca qinghaiensis</name>
    <dbReference type="NCBI Taxonomy" id="342944"/>
    <lineage>
        <taxon>Bacteria</taxon>
        <taxon>Bacillati</taxon>
        <taxon>Bacillota</taxon>
        <taxon>Bacilli</taxon>
        <taxon>Bacillales</taxon>
        <taxon>Sporolactobacillaceae</taxon>
        <taxon>Sinobaca</taxon>
    </lineage>
</organism>
<evidence type="ECO:0000313" key="5">
    <source>
        <dbReference type="EMBL" id="RKD71313.1"/>
    </source>
</evidence>
<keyword evidence="2" id="KW-0378">Hydrolase</keyword>
<dbReference type="InterPro" id="IPR003833">
    <property type="entry name" value="CT_C_D"/>
</dbReference>
<dbReference type="InterPro" id="IPR010016">
    <property type="entry name" value="PxpB"/>
</dbReference>
<dbReference type="Pfam" id="PF02682">
    <property type="entry name" value="CT_C_D"/>
    <property type="match status" value="1"/>
</dbReference>
<evidence type="ECO:0000256" key="2">
    <source>
        <dbReference type="ARBA" id="ARBA00022801"/>
    </source>
</evidence>
<dbReference type="EMBL" id="RAPK01000010">
    <property type="protein sequence ID" value="RKD71313.1"/>
    <property type="molecule type" value="Genomic_DNA"/>
</dbReference>
<comment type="caution">
    <text evidence="5">The sequence shown here is derived from an EMBL/GenBank/DDBJ whole genome shotgun (WGS) entry which is preliminary data.</text>
</comment>
<evidence type="ECO:0000259" key="4">
    <source>
        <dbReference type="SMART" id="SM00796"/>
    </source>
</evidence>